<dbReference type="InterPro" id="IPR055499">
    <property type="entry name" value="DUF7071"/>
</dbReference>
<evidence type="ECO:0000259" key="2">
    <source>
        <dbReference type="Pfam" id="PF23257"/>
    </source>
</evidence>
<dbReference type="Proteomes" id="UP000799424">
    <property type="component" value="Unassembled WGS sequence"/>
</dbReference>
<feature type="domain" description="DUF7071" evidence="2">
    <location>
        <begin position="178"/>
        <end position="236"/>
    </location>
</feature>
<accession>A0A6A6ZRW0</accession>
<dbReference type="Pfam" id="PF23257">
    <property type="entry name" value="DUF7071"/>
    <property type="match status" value="1"/>
</dbReference>
<evidence type="ECO:0000256" key="1">
    <source>
        <dbReference type="SAM" id="MobiDB-lite"/>
    </source>
</evidence>
<sequence length="541" mass="60164">MHESISGPGLNFYLFELQGSLKYTLTRNGKAPKVSEICSSDFEFGNETDGSDTEDMRNSTKGLMVSAVGLQLRLIKNDGVLKMEHESSDGAASEWIFDGMAMIDGGRMLAAAVTQTDVDPDKCLVCDQETRKQVEVKHQDTQTNTLLAQSVDIQTTGSTTTSIGAQTVDQREDLRHQLSNIKDAIGPFINTPAIRGLIRQYLEALDVQLRKSKKILDRSPLARSSLTILQAELNSSVRSSKGTPIKKQMLQPSLKEPQSMSTTAEEATIEHSAKSAGPHTENTTVTTTTPDLKRKASPTPSPLEPLNKRAKSTHDAQPWPRHIYMTCFRTTPIFKGDVGTLHIDVQEATAWFEGWYGKAHSRMHERKQIDLHDASTRVSYEPLIRRGTDKASHDLSIVRHNAKFDTVVLFNADCSAPAGTAWGVHTPSSLCPDSESRIPIPHPSTVVDALVHCIDVSSRREAVHDPDALHKLLEDVRRYEGLRDERCLSAREMLDWEFTIKELGRRERVRVVEEGDDEDVREMRLGSGGVRVDRGQMYLVG</sequence>
<feature type="compositionally biased region" description="Low complexity" evidence="1">
    <location>
        <begin position="280"/>
        <end position="289"/>
    </location>
</feature>
<gene>
    <name evidence="3" type="ORF">CC86DRAFT_66349</name>
</gene>
<organism evidence="3 4">
    <name type="scientific">Ophiobolus disseminans</name>
    <dbReference type="NCBI Taxonomy" id="1469910"/>
    <lineage>
        <taxon>Eukaryota</taxon>
        <taxon>Fungi</taxon>
        <taxon>Dikarya</taxon>
        <taxon>Ascomycota</taxon>
        <taxon>Pezizomycotina</taxon>
        <taxon>Dothideomycetes</taxon>
        <taxon>Pleosporomycetidae</taxon>
        <taxon>Pleosporales</taxon>
        <taxon>Pleosporineae</taxon>
        <taxon>Phaeosphaeriaceae</taxon>
        <taxon>Ophiobolus</taxon>
    </lineage>
</organism>
<keyword evidence="4" id="KW-1185">Reference proteome</keyword>
<dbReference type="OrthoDB" id="3797581at2759"/>
<evidence type="ECO:0000313" key="3">
    <source>
        <dbReference type="EMBL" id="KAF2823349.1"/>
    </source>
</evidence>
<feature type="compositionally biased region" description="Polar residues" evidence="1">
    <location>
        <begin position="256"/>
        <end position="265"/>
    </location>
</feature>
<reference evidence="3" key="1">
    <citation type="journal article" date="2020" name="Stud. Mycol.">
        <title>101 Dothideomycetes genomes: a test case for predicting lifestyles and emergence of pathogens.</title>
        <authorList>
            <person name="Haridas S."/>
            <person name="Albert R."/>
            <person name="Binder M."/>
            <person name="Bloem J."/>
            <person name="Labutti K."/>
            <person name="Salamov A."/>
            <person name="Andreopoulos B."/>
            <person name="Baker S."/>
            <person name="Barry K."/>
            <person name="Bills G."/>
            <person name="Bluhm B."/>
            <person name="Cannon C."/>
            <person name="Castanera R."/>
            <person name="Culley D."/>
            <person name="Daum C."/>
            <person name="Ezra D."/>
            <person name="Gonzalez J."/>
            <person name="Henrissat B."/>
            <person name="Kuo A."/>
            <person name="Liang C."/>
            <person name="Lipzen A."/>
            <person name="Lutzoni F."/>
            <person name="Magnuson J."/>
            <person name="Mondo S."/>
            <person name="Nolan M."/>
            <person name="Ohm R."/>
            <person name="Pangilinan J."/>
            <person name="Park H.-J."/>
            <person name="Ramirez L."/>
            <person name="Alfaro M."/>
            <person name="Sun H."/>
            <person name="Tritt A."/>
            <person name="Yoshinaga Y."/>
            <person name="Zwiers L.-H."/>
            <person name="Turgeon B."/>
            <person name="Goodwin S."/>
            <person name="Spatafora J."/>
            <person name="Crous P."/>
            <person name="Grigoriev I."/>
        </authorList>
    </citation>
    <scope>NUCLEOTIDE SEQUENCE</scope>
    <source>
        <strain evidence="3">CBS 113818</strain>
    </source>
</reference>
<proteinExistence type="predicted"/>
<protein>
    <recommendedName>
        <fullName evidence="2">DUF7071 domain-containing protein</fullName>
    </recommendedName>
</protein>
<name>A0A6A6ZRW0_9PLEO</name>
<dbReference type="EMBL" id="MU006232">
    <property type="protein sequence ID" value="KAF2823349.1"/>
    <property type="molecule type" value="Genomic_DNA"/>
</dbReference>
<evidence type="ECO:0000313" key="4">
    <source>
        <dbReference type="Proteomes" id="UP000799424"/>
    </source>
</evidence>
<feature type="region of interest" description="Disordered" evidence="1">
    <location>
        <begin position="235"/>
        <end position="315"/>
    </location>
</feature>
<dbReference type="AlphaFoldDB" id="A0A6A6ZRW0"/>